<evidence type="ECO:0008006" key="4">
    <source>
        <dbReference type="Google" id="ProtNLM"/>
    </source>
</evidence>
<comment type="caution">
    <text evidence="2">The sequence shown here is derived from an EMBL/GenBank/DDBJ whole genome shotgun (WGS) entry which is preliminary data.</text>
</comment>
<feature type="signal peptide" evidence="1">
    <location>
        <begin position="1"/>
        <end position="35"/>
    </location>
</feature>
<organism evidence="2 3">
    <name type="scientific">Ensete ventricosum</name>
    <name type="common">Abyssinian banana</name>
    <name type="synonym">Musa ensete</name>
    <dbReference type="NCBI Taxonomy" id="4639"/>
    <lineage>
        <taxon>Eukaryota</taxon>
        <taxon>Viridiplantae</taxon>
        <taxon>Streptophyta</taxon>
        <taxon>Embryophyta</taxon>
        <taxon>Tracheophyta</taxon>
        <taxon>Spermatophyta</taxon>
        <taxon>Magnoliopsida</taxon>
        <taxon>Liliopsida</taxon>
        <taxon>Zingiberales</taxon>
        <taxon>Musaceae</taxon>
        <taxon>Ensete</taxon>
    </lineage>
</organism>
<sequence>MKKKSSHRLAVRRRRRPRFFLFLFLLPCFFFPCRNQIDIAHRERRRSKSIVTDLLQAVSGPCIVQYGARSRILLGCRRSAYRSAGRPTPILGGKIRNGRPCN</sequence>
<evidence type="ECO:0000256" key="1">
    <source>
        <dbReference type="SAM" id="SignalP"/>
    </source>
</evidence>
<evidence type="ECO:0000313" key="2">
    <source>
        <dbReference type="EMBL" id="RRT40090.1"/>
    </source>
</evidence>
<reference evidence="2 3" key="1">
    <citation type="journal article" date="2014" name="Agronomy (Basel)">
        <title>A Draft Genome Sequence for Ensete ventricosum, the Drought-Tolerant Tree Against Hunger.</title>
        <authorList>
            <person name="Harrison J."/>
            <person name="Moore K.A."/>
            <person name="Paszkiewicz K."/>
            <person name="Jones T."/>
            <person name="Grant M."/>
            <person name="Ambacheew D."/>
            <person name="Muzemil S."/>
            <person name="Studholme D.J."/>
        </authorList>
    </citation>
    <scope>NUCLEOTIDE SEQUENCE [LARGE SCALE GENOMIC DNA]</scope>
</reference>
<gene>
    <name evidence="2" type="ORF">B296_00058730</name>
</gene>
<proteinExistence type="predicted"/>
<accession>A0A426XKX4</accession>
<feature type="chain" id="PRO_5018980150" description="Secreted protein" evidence="1">
    <location>
        <begin position="36"/>
        <end position="102"/>
    </location>
</feature>
<keyword evidence="1" id="KW-0732">Signal</keyword>
<dbReference type="Proteomes" id="UP000287651">
    <property type="component" value="Unassembled WGS sequence"/>
</dbReference>
<protein>
    <recommendedName>
        <fullName evidence="4">Secreted protein</fullName>
    </recommendedName>
</protein>
<dbReference type="AlphaFoldDB" id="A0A426XKX4"/>
<dbReference type="EMBL" id="AMZH03019650">
    <property type="protein sequence ID" value="RRT40090.1"/>
    <property type="molecule type" value="Genomic_DNA"/>
</dbReference>
<evidence type="ECO:0000313" key="3">
    <source>
        <dbReference type="Proteomes" id="UP000287651"/>
    </source>
</evidence>
<name>A0A426XKX4_ENSVE</name>